<protein>
    <submittedName>
        <fullName evidence="1">Uncharacterized protein</fullName>
    </submittedName>
</protein>
<keyword evidence="2" id="KW-1185">Reference proteome</keyword>
<sequence length="50" mass="6011">MREFGPSSPREKTFEPNRGRFFSRLLPRFRFSFFRLGADITNARKTLRCI</sequence>
<reference evidence="1" key="1">
    <citation type="submission" date="2022-11" db="EMBL/GenBank/DDBJ databases">
        <authorList>
            <person name="Hyden B.L."/>
            <person name="Feng K."/>
            <person name="Yates T."/>
            <person name="Jawdy S."/>
            <person name="Smart L.B."/>
            <person name="Muchero W."/>
        </authorList>
    </citation>
    <scope>NUCLEOTIDE SEQUENCE</scope>
    <source>
        <tissue evidence="1">Shoot tip</tissue>
    </source>
</reference>
<evidence type="ECO:0000313" key="2">
    <source>
        <dbReference type="Proteomes" id="UP001151532"/>
    </source>
</evidence>
<dbReference type="AlphaFoldDB" id="A0A9Q0V239"/>
<dbReference type="EMBL" id="JAPFFK010000010">
    <property type="protein sequence ID" value="KAJ6740328.1"/>
    <property type="molecule type" value="Genomic_DNA"/>
</dbReference>
<reference evidence="1" key="2">
    <citation type="journal article" date="2023" name="Int. J. Mol. Sci.">
        <title>De Novo Assembly and Annotation of 11 Diverse Shrub Willow (Salix) Genomes Reveals Novel Gene Organization in Sex-Linked Regions.</title>
        <authorList>
            <person name="Hyden B."/>
            <person name="Feng K."/>
            <person name="Yates T.B."/>
            <person name="Jawdy S."/>
            <person name="Cereghino C."/>
            <person name="Smart L.B."/>
            <person name="Muchero W."/>
        </authorList>
    </citation>
    <scope>NUCLEOTIDE SEQUENCE</scope>
    <source>
        <tissue evidence="1">Shoot tip</tissue>
    </source>
</reference>
<comment type="caution">
    <text evidence="1">The sequence shown here is derived from an EMBL/GenBank/DDBJ whole genome shotgun (WGS) entry which is preliminary data.</text>
</comment>
<proteinExistence type="predicted"/>
<gene>
    <name evidence="1" type="ORF">OIU79_000456</name>
</gene>
<name>A0A9Q0V239_SALPP</name>
<evidence type="ECO:0000313" key="1">
    <source>
        <dbReference type="EMBL" id="KAJ6740328.1"/>
    </source>
</evidence>
<dbReference type="Proteomes" id="UP001151532">
    <property type="component" value="Chromosome 7"/>
</dbReference>
<organism evidence="1 2">
    <name type="scientific">Salix purpurea</name>
    <name type="common">Purple osier willow</name>
    <dbReference type="NCBI Taxonomy" id="77065"/>
    <lineage>
        <taxon>Eukaryota</taxon>
        <taxon>Viridiplantae</taxon>
        <taxon>Streptophyta</taxon>
        <taxon>Embryophyta</taxon>
        <taxon>Tracheophyta</taxon>
        <taxon>Spermatophyta</taxon>
        <taxon>Magnoliopsida</taxon>
        <taxon>eudicotyledons</taxon>
        <taxon>Gunneridae</taxon>
        <taxon>Pentapetalae</taxon>
        <taxon>rosids</taxon>
        <taxon>fabids</taxon>
        <taxon>Malpighiales</taxon>
        <taxon>Salicaceae</taxon>
        <taxon>Saliceae</taxon>
        <taxon>Salix</taxon>
    </lineage>
</organism>
<accession>A0A9Q0V239</accession>